<feature type="region of interest" description="Disordered" evidence="1">
    <location>
        <begin position="1"/>
        <end position="71"/>
    </location>
</feature>
<sequence>MGDYDRTARVDRQGNTRFAKDEQAVRMHRALHPGHQPRPNQRPPAHPKRQQVEAPTRRGMTRNTHVDNHMRNDDLMLNTMMAHTIINTPSPTRSYDADTCRAPSGGYDTSPSDSGGSFDGGGSCD</sequence>
<keyword evidence="3" id="KW-1185">Reference proteome</keyword>
<feature type="compositionally biased region" description="Basic and acidic residues" evidence="1">
    <location>
        <begin position="1"/>
        <end position="25"/>
    </location>
</feature>
<gene>
    <name evidence="2" type="ORF">Alexandra_53</name>
</gene>
<evidence type="ECO:0000313" key="3">
    <source>
        <dbReference type="Proteomes" id="UP000251795"/>
    </source>
</evidence>
<dbReference type="EMBL" id="MH248138">
    <property type="protein sequence ID" value="AWY08333.1"/>
    <property type="molecule type" value="Genomic_DNA"/>
</dbReference>
<feature type="region of interest" description="Disordered" evidence="1">
    <location>
        <begin position="87"/>
        <end position="125"/>
    </location>
</feature>
<accession>A0A2Z4QE24</accession>
<reference evidence="2 3" key="1">
    <citation type="submission" date="2018-04" db="EMBL/GenBank/DDBJ databases">
        <authorList>
            <person name="Go L.Y."/>
            <person name="Mitchell J.A."/>
        </authorList>
    </citation>
    <scope>NUCLEOTIDE SEQUENCE [LARGE SCALE GENOMIC DNA]</scope>
</reference>
<dbReference type="Proteomes" id="UP000251795">
    <property type="component" value="Segment"/>
</dbReference>
<organism evidence="2 3">
    <name type="scientific">Erwinia phage vB_EamM_Alexandra</name>
    <dbReference type="NCBI Taxonomy" id="2201424"/>
    <lineage>
        <taxon>Viruses</taxon>
        <taxon>Duplodnaviria</taxon>
        <taxon>Heunggongvirae</taxon>
        <taxon>Uroviricota</taxon>
        <taxon>Caudoviricetes</taxon>
        <taxon>Alexandravirus</taxon>
        <taxon>Alexandravirus alexandra</taxon>
    </lineage>
</organism>
<protein>
    <submittedName>
        <fullName evidence="2">Uncharacterized protein</fullName>
    </submittedName>
</protein>
<proteinExistence type="predicted"/>
<name>A0A2Z4QE24_9CAUD</name>
<evidence type="ECO:0000256" key="1">
    <source>
        <dbReference type="SAM" id="MobiDB-lite"/>
    </source>
</evidence>
<evidence type="ECO:0000313" key="2">
    <source>
        <dbReference type="EMBL" id="AWY08333.1"/>
    </source>
</evidence>